<dbReference type="Proteomes" id="UP000564385">
    <property type="component" value="Unassembled WGS sequence"/>
</dbReference>
<dbReference type="PANTHER" id="PTHR42784:SF1">
    <property type="entry name" value="PYRANOSE 2-OXIDASE"/>
    <property type="match status" value="1"/>
</dbReference>
<evidence type="ECO:0000256" key="5">
    <source>
        <dbReference type="ARBA" id="ARBA00023002"/>
    </source>
</evidence>
<keyword evidence="4" id="KW-0274">FAD</keyword>
<dbReference type="AlphaFoldDB" id="A0A852VIX1"/>
<sequence>MIYDLLHEKPAVLDADLCIVGAGAAGITLAVESALRGKKILLLEGGGATREDSSQALYDSEIAGLPHRGIHTGRIRVKGGTTVRWGGQILELDALDFTPRPGVPESGWPFPKPTLTSFYERALTLEGLAKVERSDAAVWKDLNLPFTQFGDLEAYLSRWCPEPNFARLHHKTLKRHPNIHLWLHASAVELITEGGAATGLRCRTLTGIKAIFRAPHYIFALGGIESSRFFLQPRPGGLPWNRSGLLGQHFQDHIDCNAAAIEPLDPKRFHDTFDPIFAHGFKYLPKLRLIPQVQAAHGTLNIGSTMSFEDTGKARGQAKSTIRNLMRGRFSEVTRDNLRHTANHLPMLVHQGWRYQVKRRAYSPPEVRIFLRVHCEQEPTSRSSITLTDQRDPLGLLRIRFDWQISERELETIRQYVLVAQRALAGVARILPNEDLLSGSPDFLARCDDSNHHMGGMRMSPSDATGIVDTDLRLYGLTNTYICSSAVFPSSGFSNPTHTVLSLALRLSDHLSGTHNA</sequence>
<dbReference type="InterPro" id="IPR036188">
    <property type="entry name" value="FAD/NAD-bd_sf"/>
</dbReference>
<evidence type="ECO:0000256" key="2">
    <source>
        <dbReference type="ARBA" id="ARBA00010790"/>
    </source>
</evidence>
<organism evidence="7 8">
    <name type="scientific">Tunturiibacter lichenicola</name>
    <dbReference type="NCBI Taxonomy" id="2051959"/>
    <lineage>
        <taxon>Bacteria</taxon>
        <taxon>Pseudomonadati</taxon>
        <taxon>Acidobacteriota</taxon>
        <taxon>Terriglobia</taxon>
        <taxon>Terriglobales</taxon>
        <taxon>Acidobacteriaceae</taxon>
        <taxon>Tunturiibacter</taxon>
    </lineage>
</organism>
<evidence type="ECO:0000313" key="8">
    <source>
        <dbReference type="Proteomes" id="UP000564385"/>
    </source>
</evidence>
<evidence type="ECO:0000313" key="7">
    <source>
        <dbReference type="EMBL" id="NYF89456.1"/>
    </source>
</evidence>
<proteinExistence type="inferred from homology"/>
<accession>A0A852VIX1</accession>
<comment type="similarity">
    <text evidence="2">Belongs to the GMC oxidoreductase family.</text>
</comment>
<dbReference type="Pfam" id="PF05199">
    <property type="entry name" value="GMC_oxred_C"/>
    <property type="match status" value="1"/>
</dbReference>
<evidence type="ECO:0000259" key="6">
    <source>
        <dbReference type="Pfam" id="PF05199"/>
    </source>
</evidence>
<comment type="cofactor">
    <cofactor evidence="1">
        <name>FAD</name>
        <dbReference type="ChEBI" id="CHEBI:57692"/>
    </cofactor>
</comment>
<dbReference type="GO" id="GO:0016614">
    <property type="term" value="F:oxidoreductase activity, acting on CH-OH group of donors"/>
    <property type="evidence" value="ECO:0007669"/>
    <property type="project" value="InterPro"/>
</dbReference>
<dbReference type="PANTHER" id="PTHR42784">
    <property type="entry name" value="PYRANOSE 2-OXIDASE"/>
    <property type="match status" value="1"/>
</dbReference>
<dbReference type="InterPro" id="IPR007867">
    <property type="entry name" value="GMC_OxRtase_C"/>
</dbReference>
<keyword evidence="5" id="KW-0560">Oxidoreductase</keyword>
<dbReference type="EMBL" id="JACCCU010000001">
    <property type="protein sequence ID" value="NYF89456.1"/>
    <property type="molecule type" value="Genomic_DNA"/>
</dbReference>
<evidence type="ECO:0000256" key="3">
    <source>
        <dbReference type="ARBA" id="ARBA00022630"/>
    </source>
</evidence>
<dbReference type="SUPFAM" id="SSF51905">
    <property type="entry name" value="FAD/NAD(P)-binding domain"/>
    <property type="match status" value="1"/>
</dbReference>
<comment type="caution">
    <text evidence="7">The sequence shown here is derived from an EMBL/GenBank/DDBJ whole genome shotgun (WGS) entry which is preliminary data.</text>
</comment>
<gene>
    <name evidence="7" type="ORF">HDF08_001523</name>
</gene>
<protein>
    <submittedName>
        <fullName evidence="7">Choline dehydrogenase-like flavoprotein</fullName>
    </submittedName>
</protein>
<evidence type="ECO:0000256" key="1">
    <source>
        <dbReference type="ARBA" id="ARBA00001974"/>
    </source>
</evidence>
<keyword evidence="3" id="KW-0285">Flavoprotein</keyword>
<evidence type="ECO:0000256" key="4">
    <source>
        <dbReference type="ARBA" id="ARBA00022827"/>
    </source>
</evidence>
<dbReference type="Gene3D" id="3.50.50.60">
    <property type="entry name" value="FAD/NAD(P)-binding domain"/>
    <property type="match status" value="2"/>
</dbReference>
<feature type="domain" description="Glucose-methanol-choline oxidoreductase C-terminal" evidence="6">
    <location>
        <begin position="379"/>
        <end position="504"/>
    </location>
</feature>
<name>A0A852VIX1_9BACT</name>
<reference evidence="7 8" key="1">
    <citation type="submission" date="2020-07" db="EMBL/GenBank/DDBJ databases">
        <title>Genomic Encyclopedia of Type Strains, Phase IV (KMG-V): Genome sequencing to study the core and pangenomes of soil and plant-associated prokaryotes.</title>
        <authorList>
            <person name="Whitman W."/>
        </authorList>
    </citation>
    <scope>NUCLEOTIDE SEQUENCE [LARGE SCALE GENOMIC DNA]</scope>
    <source>
        <strain evidence="7 8">M8UP22</strain>
    </source>
</reference>
<dbReference type="InterPro" id="IPR051473">
    <property type="entry name" value="P2Ox-like"/>
</dbReference>